<gene>
    <name evidence="4" type="ORF">N0V91_010141</name>
</gene>
<evidence type="ECO:0008006" key="6">
    <source>
        <dbReference type="Google" id="ProtNLM"/>
    </source>
</evidence>
<sequence>MPSLNHLQPNAPHAYNSSEDIPSLAGKVILITGGNSGIGKQTAVELARHCPAQIWITARKVELGQAAVRDINLAGLTVDVRLLKLDLTSFESIKAAARIMLARAVKLDLLMLNAGIMGGPSGVTHEGYELAFGTNHLGHALLFHLLTPILIRTAEVSEAKPRVVSVSSRGHAIQVPAGGIKFSTLKSRQLELSGVLRYTQSKLANVVYAREIARHYPSLLSVAIHPEDVATELFSKAAQGGGPEIEYLAREVAPRLGVSLEEGVKNGLWVLTAQDLQTGRYYEPVGVLGKGSALSRDRELGERLWKWTQEEIGNHIN</sequence>
<dbReference type="SUPFAM" id="SSF51735">
    <property type="entry name" value="NAD(P)-binding Rossmann-fold domains"/>
    <property type="match status" value="1"/>
</dbReference>
<accession>A0A9W8Z850</accession>
<dbReference type="AlphaFoldDB" id="A0A9W8Z850"/>
<evidence type="ECO:0000256" key="3">
    <source>
        <dbReference type="ARBA" id="ARBA00023002"/>
    </source>
</evidence>
<dbReference type="Gene3D" id="3.40.50.720">
    <property type="entry name" value="NAD(P)-binding Rossmann-like Domain"/>
    <property type="match status" value="1"/>
</dbReference>
<dbReference type="Pfam" id="PF00106">
    <property type="entry name" value="adh_short"/>
    <property type="match status" value="1"/>
</dbReference>
<dbReference type="EMBL" id="JAPEVA010000128">
    <property type="protein sequence ID" value="KAJ4398502.1"/>
    <property type="molecule type" value="Genomic_DNA"/>
</dbReference>
<evidence type="ECO:0000256" key="2">
    <source>
        <dbReference type="ARBA" id="ARBA00022857"/>
    </source>
</evidence>
<comment type="caution">
    <text evidence="4">The sequence shown here is derived from an EMBL/GenBank/DDBJ whole genome shotgun (WGS) entry which is preliminary data.</text>
</comment>
<keyword evidence="5" id="KW-1185">Reference proteome</keyword>
<dbReference type="OrthoDB" id="191139at2759"/>
<keyword evidence="3" id="KW-0560">Oxidoreductase</keyword>
<dbReference type="InterPro" id="IPR036291">
    <property type="entry name" value="NAD(P)-bd_dom_sf"/>
</dbReference>
<organism evidence="4 5">
    <name type="scientific">Didymella pomorum</name>
    <dbReference type="NCBI Taxonomy" id="749634"/>
    <lineage>
        <taxon>Eukaryota</taxon>
        <taxon>Fungi</taxon>
        <taxon>Dikarya</taxon>
        <taxon>Ascomycota</taxon>
        <taxon>Pezizomycotina</taxon>
        <taxon>Dothideomycetes</taxon>
        <taxon>Pleosporomycetidae</taxon>
        <taxon>Pleosporales</taxon>
        <taxon>Pleosporineae</taxon>
        <taxon>Didymellaceae</taxon>
        <taxon>Didymella</taxon>
    </lineage>
</organism>
<evidence type="ECO:0000313" key="4">
    <source>
        <dbReference type="EMBL" id="KAJ4398502.1"/>
    </source>
</evidence>
<keyword evidence="2" id="KW-0521">NADP</keyword>
<reference evidence="4" key="1">
    <citation type="submission" date="2022-10" db="EMBL/GenBank/DDBJ databases">
        <title>Tapping the CABI collections for fungal endophytes: first genome assemblies for Collariella, Neodidymelliopsis, Ascochyta clinopodiicola, Didymella pomorum, Didymosphaeria variabile, Neocosmospora piperis and Neocucurbitaria cava.</title>
        <authorList>
            <person name="Hill R."/>
        </authorList>
    </citation>
    <scope>NUCLEOTIDE SEQUENCE</scope>
    <source>
        <strain evidence="4">IMI 355091</strain>
    </source>
</reference>
<dbReference type="InterPro" id="IPR002347">
    <property type="entry name" value="SDR_fam"/>
</dbReference>
<dbReference type="GO" id="GO:0016491">
    <property type="term" value="F:oxidoreductase activity"/>
    <property type="evidence" value="ECO:0007669"/>
    <property type="project" value="UniProtKB-KW"/>
</dbReference>
<proteinExistence type="inferred from homology"/>
<comment type="similarity">
    <text evidence="1">Belongs to the short-chain dehydrogenases/reductases (SDR) family.</text>
</comment>
<dbReference type="PANTHER" id="PTHR24320:SF282">
    <property type="entry name" value="WW DOMAIN-CONTAINING OXIDOREDUCTASE"/>
    <property type="match status" value="1"/>
</dbReference>
<dbReference type="Proteomes" id="UP001140510">
    <property type="component" value="Unassembled WGS sequence"/>
</dbReference>
<evidence type="ECO:0000313" key="5">
    <source>
        <dbReference type="Proteomes" id="UP001140510"/>
    </source>
</evidence>
<name>A0A9W8Z850_9PLEO</name>
<dbReference type="PRINTS" id="PR00081">
    <property type="entry name" value="GDHRDH"/>
</dbReference>
<evidence type="ECO:0000256" key="1">
    <source>
        <dbReference type="ARBA" id="ARBA00006484"/>
    </source>
</evidence>
<protein>
    <recommendedName>
        <fullName evidence="6">NAD(P)-binding protein</fullName>
    </recommendedName>
</protein>
<dbReference type="PANTHER" id="PTHR24320">
    <property type="entry name" value="RETINOL DEHYDROGENASE"/>
    <property type="match status" value="1"/>
</dbReference>